<dbReference type="PROSITE" id="PS51257">
    <property type="entry name" value="PROKAR_LIPOPROTEIN"/>
    <property type="match status" value="1"/>
</dbReference>
<proteinExistence type="predicted"/>
<dbReference type="RefSeq" id="WP_006953702.1">
    <property type="nucleotide sequence ID" value="NZ_JH594523.1"/>
</dbReference>
<dbReference type="eggNOG" id="ENOG5033SA1">
    <property type="taxonomic scope" value="Bacteria"/>
</dbReference>
<feature type="signal peptide" evidence="1">
    <location>
        <begin position="1"/>
        <end position="24"/>
    </location>
</feature>
<protein>
    <recommendedName>
        <fullName evidence="2">BACON domain-containing protein</fullName>
    </recommendedName>
</protein>
<dbReference type="CDD" id="cd14948">
    <property type="entry name" value="BACON"/>
    <property type="match status" value="2"/>
</dbReference>
<dbReference type="HOGENOM" id="CLU_509824_0_0_10"/>
<dbReference type="Pfam" id="PF13004">
    <property type="entry name" value="BACON"/>
    <property type="match status" value="2"/>
</dbReference>
<feature type="chain" id="PRO_5003552703" description="BACON domain-containing protein" evidence="1">
    <location>
        <begin position="25"/>
        <end position="537"/>
    </location>
</feature>
<evidence type="ECO:0000259" key="2">
    <source>
        <dbReference type="Pfam" id="PF13004"/>
    </source>
</evidence>
<dbReference type="AlphaFoldDB" id="H1Q519"/>
<comment type="caution">
    <text evidence="3">The sequence shown here is derived from an EMBL/GenBank/DDBJ whole genome shotgun (WGS) entry which is preliminary data.</text>
</comment>
<feature type="domain" description="BACON" evidence="2">
    <location>
        <begin position="153"/>
        <end position="202"/>
    </location>
</feature>
<dbReference type="EMBL" id="AGWK01000059">
    <property type="protein sequence ID" value="EHO65997.1"/>
    <property type="molecule type" value="Genomic_DNA"/>
</dbReference>
<keyword evidence="4" id="KW-1185">Reference proteome</keyword>
<accession>H1Q519</accession>
<evidence type="ECO:0000256" key="1">
    <source>
        <dbReference type="SAM" id="SignalP"/>
    </source>
</evidence>
<feature type="domain" description="BACON" evidence="2">
    <location>
        <begin position="71"/>
        <end position="117"/>
    </location>
</feature>
<reference evidence="3 4" key="1">
    <citation type="submission" date="2011-12" db="EMBL/GenBank/DDBJ databases">
        <title>The Genome Sequence of Prevotella micans F0438.</title>
        <authorList>
            <consortium name="The Broad Institute Genome Sequencing Platform"/>
            <person name="Earl A."/>
            <person name="Ward D."/>
            <person name="Feldgarden M."/>
            <person name="Gevers D."/>
            <person name="Izard J."/>
            <person name="Baranova O.V."/>
            <person name="Blanton J.M."/>
            <person name="Wade W.G."/>
            <person name="Dewhirst F.E."/>
            <person name="Young S.K."/>
            <person name="Zeng Q."/>
            <person name="Gargeya S."/>
            <person name="Fitzgerald M."/>
            <person name="Haas B."/>
            <person name="Abouelleil A."/>
            <person name="Alvarado L."/>
            <person name="Arachchi H.M."/>
            <person name="Berlin A."/>
            <person name="Chapman S.B."/>
            <person name="Gearin G."/>
            <person name="Goldberg J."/>
            <person name="Griggs A."/>
            <person name="Gujja S."/>
            <person name="Hansen M."/>
            <person name="Heiman D."/>
            <person name="Howarth C."/>
            <person name="Larimer J."/>
            <person name="Lui A."/>
            <person name="MacDonald P.J.P."/>
            <person name="McCowen C."/>
            <person name="Montmayeur A."/>
            <person name="Murphy C."/>
            <person name="Neiman D."/>
            <person name="Pearson M."/>
            <person name="Priest M."/>
            <person name="Roberts A."/>
            <person name="Saif S."/>
            <person name="Shea T."/>
            <person name="Sisk P."/>
            <person name="Stolte C."/>
            <person name="Sykes S."/>
            <person name="Wortman J."/>
            <person name="Nusbaum C."/>
            <person name="Birren B."/>
        </authorList>
    </citation>
    <scope>NUCLEOTIDE SEQUENCE [LARGE SCALE GENOMIC DNA]</scope>
    <source>
        <strain evidence="3 4">F0438</strain>
    </source>
</reference>
<dbReference type="Gene3D" id="2.60.40.10">
    <property type="entry name" value="Immunoglobulins"/>
    <property type="match status" value="1"/>
</dbReference>
<gene>
    <name evidence="3" type="ORF">HMPREF9140_02007</name>
</gene>
<dbReference type="PATRIC" id="fig|883158.3.peg.2010"/>
<dbReference type="InterPro" id="IPR024361">
    <property type="entry name" value="BACON"/>
</dbReference>
<dbReference type="Proteomes" id="UP000016023">
    <property type="component" value="Unassembled WGS sequence"/>
</dbReference>
<evidence type="ECO:0000313" key="3">
    <source>
        <dbReference type="EMBL" id="EHO65997.1"/>
    </source>
</evidence>
<sequence length="537" mass="59803">MKLLINKNRLLAAASFFVLLFAAAGCSDTAEVVQPEFAVSETELAFEQSAGEKIVTVETNLADWMPSSPAEGSWLSLEKSAGKLVVKAKENVTGEIRKTYIILNASRAVKKITVSQAAAVATLGIEGGEVLLPQKGGDVTAYITSNLSGYEIKKTETADWLTVIPKKHSVKFVAPVNRSTNDRVAKLALVGSGKTAEVIVRQPGISLFILACNPGTPFDIYKMMDFEHRRGSILAEYAAPDASFDLTEESFYFHTTSPLFKDIYYVHDTRTGVATRVFTRSFTDEGIKAVRSPEFKAYLAERGYVRSEQDTNIYVSELEKQAMRIDILESNHSVVLFFNQVRTQQQDYPTFETLNLGPLELLNNDSKKSSDVEAWENSQGSSLMAKHTNENGEIEALSFNTNRNPLINRSYFFYSKSNSPQISNSKIGSVEQYTLNFDTPTLGVWQNGNNWDITRQFDSLLKANGFVFIESSGKFHVYGRKSDKLVLAIKGDKFSDINNNKPVLQIGVLYKPSLFSQNSSEARRALHECLLKMKNNR</sequence>
<dbReference type="STRING" id="883158.HMPREF9140_02007"/>
<evidence type="ECO:0000313" key="4">
    <source>
        <dbReference type="Proteomes" id="UP000016023"/>
    </source>
</evidence>
<organism evidence="3 4">
    <name type="scientific">Prevotella micans F0438</name>
    <dbReference type="NCBI Taxonomy" id="883158"/>
    <lineage>
        <taxon>Bacteria</taxon>
        <taxon>Pseudomonadati</taxon>
        <taxon>Bacteroidota</taxon>
        <taxon>Bacteroidia</taxon>
        <taxon>Bacteroidales</taxon>
        <taxon>Prevotellaceae</taxon>
        <taxon>Prevotella</taxon>
    </lineage>
</organism>
<name>H1Q519_9BACT</name>
<keyword evidence="1" id="KW-0732">Signal</keyword>
<dbReference type="InterPro" id="IPR013783">
    <property type="entry name" value="Ig-like_fold"/>
</dbReference>